<organism evidence="1 2">
    <name type="scientific">Gimesia algae</name>
    <dbReference type="NCBI Taxonomy" id="2527971"/>
    <lineage>
        <taxon>Bacteria</taxon>
        <taxon>Pseudomonadati</taxon>
        <taxon>Planctomycetota</taxon>
        <taxon>Planctomycetia</taxon>
        <taxon>Planctomycetales</taxon>
        <taxon>Planctomycetaceae</taxon>
        <taxon>Gimesia</taxon>
    </lineage>
</organism>
<reference evidence="1 2" key="1">
    <citation type="submission" date="2019-02" db="EMBL/GenBank/DDBJ databases">
        <title>Deep-cultivation of Planctomycetes and their phenomic and genomic characterization uncovers novel biology.</title>
        <authorList>
            <person name="Wiegand S."/>
            <person name="Jogler M."/>
            <person name="Boedeker C."/>
            <person name="Pinto D."/>
            <person name="Vollmers J."/>
            <person name="Rivas-Marin E."/>
            <person name="Kohn T."/>
            <person name="Peeters S.H."/>
            <person name="Heuer A."/>
            <person name="Rast P."/>
            <person name="Oberbeckmann S."/>
            <person name="Bunk B."/>
            <person name="Jeske O."/>
            <person name="Meyerdierks A."/>
            <person name="Storesund J.E."/>
            <person name="Kallscheuer N."/>
            <person name="Luecker S."/>
            <person name="Lage O.M."/>
            <person name="Pohl T."/>
            <person name="Merkel B.J."/>
            <person name="Hornburger P."/>
            <person name="Mueller R.-W."/>
            <person name="Bruemmer F."/>
            <person name="Labrenz M."/>
            <person name="Spormann A.M."/>
            <person name="Op den Camp H."/>
            <person name="Overmann J."/>
            <person name="Amann R."/>
            <person name="Jetten M.S.M."/>
            <person name="Mascher T."/>
            <person name="Medema M.H."/>
            <person name="Devos D.P."/>
            <person name="Kaster A.-K."/>
            <person name="Ovreas L."/>
            <person name="Rohde M."/>
            <person name="Galperin M.Y."/>
            <person name="Jogler C."/>
        </authorList>
    </citation>
    <scope>NUCLEOTIDE SEQUENCE [LARGE SCALE GENOMIC DNA]</scope>
    <source>
        <strain evidence="1 2">Pan161</strain>
    </source>
</reference>
<proteinExistence type="predicted"/>
<gene>
    <name evidence="1" type="ORF">Pan161_02070</name>
</gene>
<accession>A0A517V6F8</accession>
<sequence length="120" mass="14117">MRLVDHPQNKPVVKQIQDVDAYHVILRQGAKYARYLLGEPDDDMRDYYAEGMWVPMMSKVRYALMCLGIKNPENEEPYHRFCEIHMTRGESCSLTDYRGNVVLIECIHQLELEIKAQQDN</sequence>
<dbReference type="EMBL" id="CP036343">
    <property type="protein sequence ID" value="QDT88589.1"/>
    <property type="molecule type" value="Genomic_DNA"/>
</dbReference>
<protein>
    <submittedName>
        <fullName evidence="1">Uncharacterized protein</fullName>
    </submittedName>
</protein>
<dbReference type="Proteomes" id="UP000316855">
    <property type="component" value="Chromosome"/>
</dbReference>
<dbReference type="KEGG" id="gax:Pan161_02070"/>
<dbReference type="AlphaFoldDB" id="A0A517V6F8"/>
<evidence type="ECO:0000313" key="1">
    <source>
        <dbReference type="EMBL" id="QDT88589.1"/>
    </source>
</evidence>
<name>A0A517V6F8_9PLAN</name>
<keyword evidence="2" id="KW-1185">Reference proteome</keyword>
<evidence type="ECO:0000313" key="2">
    <source>
        <dbReference type="Proteomes" id="UP000316855"/>
    </source>
</evidence>